<dbReference type="PANTHER" id="PTHR33711:SF7">
    <property type="entry name" value="INTRADIOL RING-CLEAVAGE DIOXYGENASES DOMAIN-CONTAINING PROTEIN-RELATED"/>
    <property type="match status" value="1"/>
</dbReference>
<dbReference type="PANTHER" id="PTHR33711">
    <property type="entry name" value="DIOXYGENASE, PUTATIVE (AFU_ORTHOLOGUE AFUA_2G02910)-RELATED"/>
    <property type="match status" value="1"/>
</dbReference>
<proteinExistence type="inferred from homology"/>
<organism evidence="12 13">
    <name type="scientific">Paraburkholderia haematera</name>
    <dbReference type="NCBI Taxonomy" id="2793077"/>
    <lineage>
        <taxon>Bacteria</taxon>
        <taxon>Pseudomonadati</taxon>
        <taxon>Pseudomonadota</taxon>
        <taxon>Betaproteobacteria</taxon>
        <taxon>Burkholderiales</taxon>
        <taxon>Burkholderiaceae</taxon>
        <taxon>Paraburkholderia</taxon>
    </lineage>
</organism>
<evidence type="ECO:0000256" key="8">
    <source>
        <dbReference type="ARBA" id="ARBA00022964"/>
    </source>
</evidence>
<dbReference type="Pfam" id="PF00775">
    <property type="entry name" value="Dioxygenase_C"/>
    <property type="match status" value="1"/>
</dbReference>
<dbReference type="PROSITE" id="PS00083">
    <property type="entry name" value="INTRADIOL_DIOXYGENAS"/>
    <property type="match status" value="1"/>
</dbReference>
<keyword evidence="7" id="KW-0058">Aromatic hydrocarbons catabolism</keyword>
<evidence type="ECO:0000256" key="3">
    <source>
        <dbReference type="ARBA" id="ARBA00004957"/>
    </source>
</evidence>
<keyword evidence="10" id="KW-0408">Iron</keyword>
<evidence type="ECO:0000256" key="4">
    <source>
        <dbReference type="ARBA" id="ARBA00007825"/>
    </source>
</evidence>
<dbReference type="InterPro" id="IPR012801">
    <property type="entry name" value="Cchol_dOase_prob"/>
</dbReference>
<dbReference type="InterPro" id="IPR000627">
    <property type="entry name" value="Intradiol_dOase_C"/>
</dbReference>
<name>A0ABN7MAJ8_9BURK</name>
<dbReference type="NCBIfam" id="TIGR02439">
    <property type="entry name" value="catechol_proteo"/>
    <property type="match status" value="1"/>
</dbReference>
<dbReference type="SUPFAM" id="SSF49482">
    <property type="entry name" value="Aromatic compound dioxygenase"/>
    <property type="match status" value="1"/>
</dbReference>
<comment type="similarity">
    <text evidence="4">Belongs to the intradiol ring-cleavage dioxygenase family.</text>
</comment>
<dbReference type="InterPro" id="IPR050770">
    <property type="entry name" value="Intradiol_RC_Dioxygenase"/>
</dbReference>
<comment type="caution">
    <text evidence="12">The sequence shown here is derived from an EMBL/GenBank/DDBJ whole genome shotgun (WGS) entry which is preliminary data.</text>
</comment>
<evidence type="ECO:0000313" key="13">
    <source>
        <dbReference type="Proteomes" id="UP000672526"/>
    </source>
</evidence>
<evidence type="ECO:0000256" key="5">
    <source>
        <dbReference type="ARBA" id="ARBA00013118"/>
    </source>
</evidence>
<evidence type="ECO:0000256" key="1">
    <source>
        <dbReference type="ARBA" id="ARBA00001312"/>
    </source>
</evidence>
<protein>
    <recommendedName>
        <fullName evidence="5">catechol 1,2-dioxygenase</fullName>
        <ecNumber evidence="5">1.13.11.1</ecNumber>
    </recommendedName>
</protein>
<dbReference type="GO" id="GO:0018576">
    <property type="term" value="F:catechol 1,2-dioxygenase activity"/>
    <property type="evidence" value="ECO:0007669"/>
    <property type="project" value="UniProtKB-EC"/>
</dbReference>
<evidence type="ECO:0000256" key="7">
    <source>
        <dbReference type="ARBA" id="ARBA00022797"/>
    </source>
</evidence>
<comment type="pathway">
    <text evidence="3">Aromatic compound metabolism; beta-ketoadipate pathway; 5-oxo-4,5-dihydro-2-furylacetate from catechol: step 1/3.</text>
</comment>
<feature type="domain" description="Intradiol ring-cleavage dioxygenases" evidence="11">
    <location>
        <begin position="163"/>
        <end position="191"/>
    </location>
</feature>
<evidence type="ECO:0000259" key="11">
    <source>
        <dbReference type="PROSITE" id="PS00083"/>
    </source>
</evidence>
<dbReference type="CDD" id="cd03460">
    <property type="entry name" value="1_2-CTD"/>
    <property type="match status" value="1"/>
</dbReference>
<comment type="catalytic activity">
    <reaction evidence="1">
        <text>catechol + O2 = cis,cis-muconate + 2 H(+)</text>
        <dbReference type="Rhea" id="RHEA:23852"/>
        <dbReference type="ChEBI" id="CHEBI:15378"/>
        <dbReference type="ChEBI" id="CHEBI:15379"/>
        <dbReference type="ChEBI" id="CHEBI:18135"/>
        <dbReference type="ChEBI" id="CHEBI:32379"/>
        <dbReference type="EC" id="1.13.11.1"/>
    </reaction>
</comment>
<reference evidence="12 13" key="1">
    <citation type="submission" date="2021-02" db="EMBL/GenBank/DDBJ databases">
        <authorList>
            <person name="Vanwijnsberghe S."/>
        </authorList>
    </citation>
    <scope>NUCLEOTIDE SEQUENCE [LARGE SCALE GENOMIC DNA]</scope>
    <source>
        <strain evidence="12 13">LMG 31837</strain>
    </source>
</reference>
<dbReference type="EC" id="1.13.11.1" evidence="5"/>
<evidence type="ECO:0000256" key="10">
    <source>
        <dbReference type="ARBA" id="ARBA00023004"/>
    </source>
</evidence>
<dbReference type="Proteomes" id="UP000672526">
    <property type="component" value="Unassembled WGS sequence"/>
</dbReference>
<keyword evidence="6" id="KW-0479">Metal-binding</keyword>
<dbReference type="InterPro" id="IPR015889">
    <property type="entry name" value="Intradiol_dOase_core"/>
</dbReference>
<gene>
    <name evidence="12" type="primary">catA1_2</name>
    <name evidence="12" type="ORF">R69888_04903</name>
</gene>
<keyword evidence="13" id="KW-1185">Reference proteome</keyword>
<dbReference type="Pfam" id="PF04444">
    <property type="entry name" value="Dioxygenase_N"/>
    <property type="match status" value="1"/>
</dbReference>
<dbReference type="InterPro" id="IPR007535">
    <property type="entry name" value="Catechol_dOase_N"/>
</dbReference>
<dbReference type="EMBL" id="CAJNBK010000017">
    <property type="protein sequence ID" value="CAE6794245.1"/>
    <property type="molecule type" value="Genomic_DNA"/>
</dbReference>
<evidence type="ECO:0000256" key="2">
    <source>
        <dbReference type="ARBA" id="ARBA00001965"/>
    </source>
</evidence>
<evidence type="ECO:0000256" key="6">
    <source>
        <dbReference type="ARBA" id="ARBA00022723"/>
    </source>
</evidence>
<keyword evidence="9 12" id="KW-0560">Oxidoreductase</keyword>
<evidence type="ECO:0000256" key="9">
    <source>
        <dbReference type="ARBA" id="ARBA00023002"/>
    </source>
</evidence>
<keyword evidence="8" id="KW-0223">Dioxygenase</keyword>
<sequence length="338" mass="36596">MSSVDRAFKSNQRTLSFFPQYQVETKIVSVKVFQTQEVQDLLKAAANAGSEGGNARTKQITQRLLSDLFKAVDDLDMTPDEIWAGVNYFNKLGQDGEAALLAAGLGVEKYLDIRMDAADKAAEIDGGTPRTIEGPLYVAGAPVHDGVAKIDINADEDAGPLVIRGTVTGPDGAPVADAVVECWHANSKGFYSHFDPTGAQSDFNLRGAVKTGADGQYEFRTLMPVGYGCPPHGATQQLLNVLGRHGNRPAHVHFFVVSDNHRKLTTQINIEGDPLIWDDFAYATREDLIPHVVEKTGGTELGLKADAYKEIEFNIALTRLVEGKDNQLVSRLRASATA</sequence>
<comment type="cofactor">
    <cofactor evidence="2">
        <name>Fe(3+)</name>
        <dbReference type="ChEBI" id="CHEBI:29034"/>
    </cofactor>
</comment>
<dbReference type="Gene3D" id="2.60.130.10">
    <property type="entry name" value="Aromatic compound dioxygenase"/>
    <property type="match status" value="1"/>
</dbReference>
<evidence type="ECO:0000313" key="12">
    <source>
        <dbReference type="EMBL" id="CAE6794245.1"/>
    </source>
</evidence>
<accession>A0ABN7MAJ8</accession>